<keyword evidence="11" id="KW-1185">Reference proteome</keyword>
<dbReference type="PANTHER" id="PTHR46170:SF1">
    <property type="entry name" value="GATOR COMPLEX PROTEIN WDR59"/>
    <property type="match status" value="1"/>
</dbReference>
<feature type="region of interest" description="Disordered" evidence="8">
    <location>
        <begin position="699"/>
        <end position="727"/>
    </location>
</feature>
<feature type="repeat" description="WD" evidence="7">
    <location>
        <begin position="195"/>
        <end position="236"/>
    </location>
</feature>
<dbReference type="EMBL" id="GL996514">
    <property type="protein sequence ID" value="EGV65331.1"/>
    <property type="molecule type" value="Genomic_DNA"/>
</dbReference>
<dbReference type="PROSITE" id="PS00678">
    <property type="entry name" value="WD_REPEATS_1"/>
    <property type="match status" value="1"/>
</dbReference>
<reference evidence="10 11" key="1">
    <citation type="journal article" date="2011" name="Proc. Natl. Acad. Sci. U.S.A.">
        <title>Comparative genomics of xylose-fermenting fungi for enhanced biofuel production.</title>
        <authorList>
            <person name="Wohlbach D.J."/>
            <person name="Kuo A."/>
            <person name="Sato T.K."/>
            <person name="Potts K.M."/>
            <person name="Salamov A.A."/>
            <person name="LaButti K.M."/>
            <person name="Sun H."/>
            <person name="Clum A."/>
            <person name="Pangilinan J.L."/>
            <person name="Lindquist E.A."/>
            <person name="Lucas S."/>
            <person name="Lapidus A."/>
            <person name="Jin M."/>
            <person name="Gunawan C."/>
            <person name="Balan V."/>
            <person name="Dale B.E."/>
            <person name="Jeffries T.W."/>
            <person name="Zinkel R."/>
            <person name="Barry K.W."/>
            <person name="Grigoriev I.V."/>
            <person name="Gasch A.P."/>
        </authorList>
    </citation>
    <scope>NUCLEOTIDE SEQUENCE [LARGE SCALE GENOMIC DNA]</scope>
    <source>
        <strain evidence="11">ATCC 10573 / BCRC 21748 / CBS 615 / JCM 9827 / NBRC 10315 / NRRL Y-1498 / VKM Y-70</strain>
    </source>
</reference>
<evidence type="ECO:0000256" key="5">
    <source>
        <dbReference type="ARBA" id="ARBA00022737"/>
    </source>
</evidence>
<feature type="compositionally biased region" description="Acidic residues" evidence="8">
    <location>
        <begin position="715"/>
        <end position="726"/>
    </location>
</feature>
<feature type="region of interest" description="Disordered" evidence="8">
    <location>
        <begin position="900"/>
        <end position="943"/>
    </location>
</feature>
<evidence type="ECO:0000256" key="7">
    <source>
        <dbReference type="PROSITE-ProRule" id="PRU00221"/>
    </source>
</evidence>
<feature type="region of interest" description="Disordered" evidence="8">
    <location>
        <begin position="826"/>
        <end position="868"/>
    </location>
</feature>
<gene>
    <name evidence="10" type="ORF">CANTEDRAFT_102915</name>
</gene>
<feature type="compositionally biased region" description="Polar residues" evidence="8">
    <location>
        <begin position="900"/>
        <end position="923"/>
    </location>
</feature>
<evidence type="ECO:0000256" key="2">
    <source>
        <dbReference type="ARBA" id="ARBA00004116"/>
    </source>
</evidence>
<protein>
    <recommendedName>
        <fullName evidence="9">RING-type domain-containing protein</fullName>
    </recommendedName>
</protein>
<dbReference type="STRING" id="590646.G3B069"/>
<dbReference type="GeneID" id="18245591"/>
<dbReference type="PANTHER" id="PTHR46170">
    <property type="entry name" value="GATOR COMPLEX PROTEIN WDR59"/>
    <property type="match status" value="1"/>
</dbReference>
<proteinExistence type="predicted"/>
<keyword evidence="6" id="KW-0863">Zinc-finger</keyword>
<dbReference type="GO" id="GO:0035859">
    <property type="term" value="C:Seh1-associated complex"/>
    <property type="evidence" value="ECO:0007669"/>
    <property type="project" value="TreeGrafter"/>
</dbReference>
<dbReference type="InterPro" id="IPR019775">
    <property type="entry name" value="WD40_repeat_CS"/>
</dbReference>
<keyword evidence="3" id="KW-0926">Vacuole</keyword>
<dbReference type="CDD" id="cd16488">
    <property type="entry name" value="mRING-H2-C3H3C2_Mio-like"/>
    <property type="match status" value="1"/>
</dbReference>
<evidence type="ECO:0000256" key="6">
    <source>
        <dbReference type="PROSITE-ProRule" id="PRU00175"/>
    </source>
</evidence>
<dbReference type="SUPFAM" id="SSF50978">
    <property type="entry name" value="WD40 repeat-like"/>
    <property type="match status" value="1"/>
</dbReference>
<evidence type="ECO:0000256" key="8">
    <source>
        <dbReference type="SAM" id="MobiDB-lite"/>
    </source>
</evidence>
<organism evidence="11">
    <name type="scientific">Candida tenuis (strain ATCC 10573 / BCRC 21748 / CBS 615 / JCM 9827 / NBRC 10315 / NRRL Y-1498 / VKM Y-70)</name>
    <name type="common">Yeast</name>
    <name type="synonym">Yamadazyma tenuis</name>
    <dbReference type="NCBI Taxonomy" id="590646"/>
    <lineage>
        <taxon>Eukaryota</taxon>
        <taxon>Fungi</taxon>
        <taxon>Dikarya</taxon>
        <taxon>Ascomycota</taxon>
        <taxon>Saccharomycotina</taxon>
        <taxon>Pichiomycetes</taxon>
        <taxon>Debaryomycetaceae</taxon>
        <taxon>Yamadazyma</taxon>
    </lineage>
</organism>
<evidence type="ECO:0000256" key="3">
    <source>
        <dbReference type="ARBA" id="ARBA00022554"/>
    </source>
</evidence>
<keyword evidence="6" id="KW-0862">Zinc</keyword>
<dbReference type="RefSeq" id="XP_006685017.1">
    <property type="nucleotide sequence ID" value="XM_006684954.1"/>
</dbReference>
<comment type="subcellular location">
    <subcellularLocation>
        <location evidence="2">Vacuole</location>
    </subcellularLocation>
</comment>
<dbReference type="GO" id="GO:0008270">
    <property type="term" value="F:zinc ion binding"/>
    <property type="evidence" value="ECO:0007669"/>
    <property type="project" value="UniProtKB-KW"/>
</dbReference>
<dbReference type="InterPro" id="IPR015943">
    <property type="entry name" value="WD40/YVTN_repeat-like_dom_sf"/>
</dbReference>
<dbReference type="InterPro" id="IPR049567">
    <property type="entry name" value="WDR59-like"/>
</dbReference>
<evidence type="ECO:0000256" key="4">
    <source>
        <dbReference type="ARBA" id="ARBA00022574"/>
    </source>
</evidence>
<dbReference type="PROSITE" id="PS50082">
    <property type="entry name" value="WD_REPEATS_2"/>
    <property type="match status" value="2"/>
</dbReference>
<feature type="compositionally biased region" description="Basic and acidic residues" evidence="8">
    <location>
        <begin position="565"/>
        <end position="574"/>
    </location>
</feature>
<dbReference type="InterPro" id="IPR001680">
    <property type="entry name" value="WD40_rpt"/>
</dbReference>
<dbReference type="GO" id="GO:0005774">
    <property type="term" value="C:vacuolar membrane"/>
    <property type="evidence" value="ECO:0007669"/>
    <property type="project" value="TreeGrafter"/>
</dbReference>
<keyword evidence="6" id="KW-0479">Metal-binding</keyword>
<sequence length="1439" mass="163440">MSKNPFDSVTFGSSLSLRVDGAIGAMSLSPNGRDAVLAGRRGLFIIDLDEPFTTPRWLHHITSWEVADVQWSPHAGAKPSWCISTSNQKALLWDLSRPSDSAIVNVLHEHTRAITDINFHPSDPEIFATCAIDTFILSWDMRTPRKAVQQWAEWRAGATQVKWNHKNPYEIASSHDHSFYIWDTRKGAFPVLRIEDAHGGKINGINFTDGVSNIITCSNDQSIKFWDLSNFQGTSDAIEGASGGFSPSIIVQTDFPVARARTLPFGSDKSCGVMPLRNGQDSIHIINFDAAMERYTNTKETQLLELDPIYSFKGNSGPMKDFLWRTRHEHYEGFDTKRTWKDYQLVTWSSSNYDLKLWPHDEELYRKVNYNPLVQKAFKQLPLIASPEPDSNSRTSSSSALVTSDSHNYNTYCTEPPLTLTNILYKNKGDLLSSMTMFQIAKKHKHLPTVPSQLNHLAWISGVRMGRNNEQADKMENDDPTPLNLGEEVTFVAHMFPKVRFEKISVSTGELILSLRGPLPAVESSSTVTDVQEEKDDTKAINENTSSEAPNLENPSSSTENPDPTDPKDTLQKEEETEQFPDQENEQKLVFIRLEITFPRSYPYLDDVPLSSNMTKKFQKNNFISFNIEETYDLTSDIKQEMVRNLTDIALFFSNRHQRFCLEPLLRYLMGDKIALDDSLIANTPLNEETEIIQEVGNEDWADDLIDQQPSDTIPTDDDDDFDDQLSDFMPALNDEEMVNSTGSLGKDSGEDPATLALEASVNDEVGNANKFYDSTPVPKGCGAYWARNGKLVCFFIPKDTEEEDSKALQKFSIFRFTDAGFSVNTANGDGDDEDVLDKTDKAGTDTDNESEFSEESDSSTTSSDSFVDEWDDIDEDDLASRFRVPGLFKTSVGLGNRYVSRTRNMNRPNKNSQGGTASNYKSSLPGGDSDFQSSKKRKNKSNKKAKNIVGVFDFSHLIPDKKELAQEYRVLGDSPEKLAKYNSQVALKYGLTEICDTWRLLEMILIKDIEINDIHPVYHSSAVIQKSNSNSTIAKNVEAMNHLLKINEITKKFFGDQTYRFYWGSHPYGYSWLVKEMLNYFERRGNLQMIVMISCILYENTKNVSSNKDIFNIPIHTPYEIKPQPPSMAQIRKFNESFNNKLERNFSFHESLSTELSDPKIENFYDIPRHKNSSVSVIRRETPARYARSIGSDEFIKDESPEHQGSRHNSSLSNAIAPTDSFLRKSFTMSPTVEIEMRSRRGTEYRKPKGIASNVNNRKISRKGSARPPPVVNIEFQNVDSLDLFDDLYTKSLLSLQEDKKIKMYREQYAEMLYCWGLPANRIKILKFNYPNPEKANSKFEEHRCSFGFREKAKTLTGVPYVHSNSTIDSSKENPWNLNKANQLKYCNLCNLLVSKRLVVCTNCEHVLHSSCALEWWSENEEQECPSACGCKCLNYRI</sequence>
<keyword evidence="4 7" id="KW-0853">WD repeat</keyword>
<keyword evidence="5" id="KW-0677">Repeat</keyword>
<evidence type="ECO:0000313" key="11">
    <source>
        <dbReference type="Proteomes" id="UP000000707"/>
    </source>
</evidence>
<dbReference type="PROSITE" id="PS50089">
    <property type="entry name" value="ZF_RING_2"/>
    <property type="match status" value="1"/>
</dbReference>
<dbReference type="InterPro" id="IPR001841">
    <property type="entry name" value="Znf_RING"/>
</dbReference>
<feature type="repeat" description="WD" evidence="7">
    <location>
        <begin position="107"/>
        <end position="149"/>
    </location>
</feature>
<dbReference type="InterPro" id="IPR049566">
    <property type="entry name" value="WDR59_RTC1-like_RING_Znf"/>
</dbReference>
<feature type="region of interest" description="Disordered" evidence="8">
    <location>
        <begin position="1193"/>
        <end position="1215"/>
    </location>
</feature>
<feature type="compositionally biased region" description="Basic and acidic residues" evidence="8">
    <location>
        <begin position="1195"/>
        <end position="1206"/>
    </location>
</feature>
<dbReference type="Gene3D" id="2.130.10.10">
    <property type="entry name" value="YVTN repeat-like/Quinoprotein amine dehydrogenase"/>
    <property type="match status" value="1"/>
</dbReference>
<evidence type="ECO:0000256" key="1">
    <source>
        <dbReference type="ARBA" id="ARBA00002738"/>
    </source>
</evidence>
<dbReference type="GO" id="GO:0035591">
    <property type="term" value="F:signaling adaptor activity"/>
    <property type="evidence" value="ECO:0007669"/>
    <property type="project" value="TreeGrafter"/>
</dbReference>
<dbReference type="Pfam" id="PF17120">
    <property type="entry name" value="zf-RING_16"/>
    <property type="match status" value="1"/>
</dbReference>
<dbReference type="Pfam" id="PF00400">
    <property type="entry name" value="WD40"/>
    <property type="match status" value="2"/>
</dbReference>
<dbReference type="GO" id="GO:0034198">
    <property type="term" value="P:cellular response to amino acid starvation"/>
    <property type="evidence" value="ECO:0007669"/>
    <property type="project" value="TreeGrafter"/>
</dbReference>
<feature type="compositionally biased region" description="Acidic residues" evidence="8">
    <location>
        <begin position="847"/>
        <end position="858"/>
    </location>
</feature>
<evidence type="ECO:0000259" key="9">
    <source>
        <dbReference type="PROSITE" id="PS50089"/>
    </source>
</evidence>
<dbReference type="eggNOG" id="KOG0309">
    <property type="taxonomic scope" value="Eukaryota"/>
</dbReference>
<feature type="region of interest" description="Disordered" evidence="8">
    <location>
        <begin position="523"/>
        <end position="584"/>
    </location>
</feature>
<dbReference type="OrthoDB" id="311712at2759"/>
<dbReference type="InterPro" id="IPR036322">
    <property type="entry name" value="WD40_repeat_dom_sf"/>
</dbReference>
<dbReference type="GO" id="GO:1904263">
    <property type="term" value="P:positive regulation of TORC1 signaling"/>
    <property type="evidence" value="ECO:0007669"/>
    <property type="project" value="TreeGrafter"/>
</dbReference>
<evidence type="ECO:0000313" key="10">
    <source>
        <dbReference type="EMBL" id="EGV65331.1"/>
    </source>
</evidence>
<feature type="domain" description="RING-type" evidence="9">
    <location>
        <begin position="1388"/>
        <end position="1427"/>
    </location>
</feature>
<dbReference type="KEGG" id="cten:18245591"/>
<name>G3B069_CANTC</name>
<dbReference type="PROSITE" id="PS50294">
    <property type="entry name" value="WD_REPEATS_REGION"/>
    <property type="match status" value="1"/>
</dbReference>
<dbReference type="HOGENOM" id="CLU_001497_0_0_1"/>
<feature type="compositionally biased region" description="Polar residues" evidence="8">
    <location>
        <begin position="541"/>
        <end position="562"/>
    </location>
</feature>
<dbReference type="Proteomes" id="UP000000707">
    <property type="component" value="Unassembled WGS sequence"/>
</dbReference>
<accession>G3B069</accession>
<dbReference type="SMART" id="SM00320">
    <property type="entry name" value="WD40"/>
    <property type="match status" value="4"/>
</dbReference>
<comment type="function">
    <text evidence="1">May be involved in a process influencing telomere capping.</text>
</comment>
<feature type="compositionally biased region" description="Acidic residues" evidence="8">
    <location>
        <begin position="575"/>
        <end position="584"/>
    </location>
</feature>